<gene>
    <name evidence="3" type="ORF">HJG60_008960</name>
</gene>
<reference evidence="3 4" key="1">
    <citation type="journal article" date="2020" name="Nature">
        <title>Six reference-quality genomes reveal evolution of bat adaptations.</title>
        <authorList>
            <person name="Jebb D."/>
            <person name="Huang Z."/>
            <person name="Pippel M."/>
            <person name="Hughes G.M."/>
            <person name="Lavrichenko K."/>
            <person name="Devanna P."/>
            <person name="Winkler S."/>
            <person name="Jermiin L.S."/>
            <person name="Skirmuntt E.C."/>
            <person name="Katzourakis A."/>
            <person name="Burkitt-Gray L."/>
            <person name="Ray D.A."/>
            <person name="Sullivan K.A.M."/>
            <person name="Roscito J.G."/>
            <person name="Kirilenko B.M."/>
            <person name="Davalos L.M."/>
            <person name="Corthals A.P."/>
            <person name="Power M.L."/>
            <person name="Jones G."/>
            <person name="Ransome R.D."/>
            <person name="Dechmann D.K.N."/>
            <person name="Locatelli A.G."/>
            <person name="Puechmaille S.J."/>
            <person name="Fedrigo O."/>
            <person name="Jarvis E.D."/>
            <person name="Hiller M."/>
            <person name="Vernes S.C."/>
            <person name="Myers E.W."/>
            <person name="Teeling E.C."/>
        </authorList>
    </citation>
    <scope>NUCLEOTIDE SEQUENCE [LARGE SCALE GENOMIC DNA]</scope>
    <source>
        <strain evidence="3">Bat1K_MPI-CBG_1</strain>
    </source>
</reference>
<name>A0A833YWV9_9CHIR</name>
<organism evidence="3 4">
    <name type="scientific">Phyllostomus discolor</name>
    <name type="common">pale spear-nosed bat</name>
    <dbReference type="NCBI Taxonomy" id="89673"/>
    <lineage>
        <taxon>Eukaryota</taxon>
        <taxon>Metazoa</taxon>
        <taxon>Chordata</taxon>
        <taxon>Craniata</taxon>
        <taxon>Vertebrata</taxon>
        <taxon>Euteleostomi</taxon>
        <taxon>Mammalia</taxon>
        <taxon>Eutheria</taxon>
        <taxon>Laurasiatheria</taxon>
        <taxon>Chiroptera</taxon>
        <taxon>Yangochiroptera</taxon>
        <taxon>Phyllostomidae</taxon>
        <taxon>Phyllostominae</taxon>
        <taxon>Phyllostomus</taxon>
    </lineage>
</organism>
<dbReference type="Proteomes" id="UP000664940">
    <property type="component" value="Unassembled WGS sequence"/>
</dbReference>
<sequence>MFTCRIAMLLVVCRGFQKAARRQPCVIGGGARSLLWEGDEEAVTPPQGQRPPSYPADNSGSRLPGSAGPMLMRSGRPHKRALVCQDLRSPGQRWADHRLSLAVGEACDGCAGVGGEGRKAEGPCPSHGGVATTQSPCHLWGEHLP</sequence>
<evidence type="ECO:0000313" key="4">
    <source>
        <dbReference type="Proteomes" id="UP000664940"/>
    </source>
</evidence>
<evidence type="ECO:0008006" key="5">
    <source>
        <dbReference type="Google" id="ProtNLM"/>
    </source>
</evidence>
<dbReference type="EMBL" id="JABVXQ010000013">
    <property type="protein sequence ID" value="KAF6081992.1"/>
    <property type="molecule type" value="Genomic_DNA"/>
</dbReference>
<evidence type="ECO:0000256" key="2">
    <source>
        <dbReference type="SAM" id="SignalP"/>
    </source>
</evidence>
<accession>A0A833YWV9</accession>
<protein>
    <recommendedName>
        <fullName evidence="5">Secreted protein</fullName>
    </recommendedName>
</protein>
<proteinExistence type="predicted"/>
<feature type="chain" id="PRO_5032727386" description="Secreted protein" evidence="2">
    <location>
        <begin position="22"/>
        <end position="145"/>
    </location>
</feature>
<evidence type="ECO:0000256" key="1">
    <source>
        <dbReference type="SAM" id="MobiDB-lite"/>
    </source>
</evidence>
<dbReference type="AlphaFoldDB" id="A0A833YWV9"/>
<comment type="caution">
    <text evidence="3">The sequence shown here is derived from an EMBL/GenBank/DDBJ whole genome shotgun (WGS) entry which is preliminary data.</text>
</comment>
<keyword evidence="2" id="KW-0732">Signal</keyword>
<feature type="signal peptide" evidence="2">
    <location>
        <begin position="1"/>
        <end position="21"/>
    </location>
</feature>
<evidence type="ECO:0000313" key="3">
    <source>
        <dbReference type="EMBL" id="KAF6081992.1"/>
    </source>
</evidence>
<feature type="region of interest" description="Disordered" evidence="1">
    <location>
        <begin position="39"/>
        <end position="74"/>
    </location>
</feature>